<protein>
    <submittedName>
        <fullName evidence="3">ADP-heptose:LPS heptosyltransferase</fullName>
    </submittedName>
</protein>
<keyword evidence="2 3" id="KW-0808">Transferase</keyword>
<proteinExistence type="predicted"/>
<dbReference type="PANTHER" id="PTHR30160:SF21">
    <property type="entry name" value="LIPOPOLYSACCHARIDE CORE HEPTOSYLTRANSFERASE OPSX"/>
    <property type="match status" value="1"/>
</dbReference>
<reference evidence="3 4" key="1">
    <citation type="submission" date="2018-09" db="EMBL/GenBank/DDBJ databases">
        <title>Zymobacter palmae IAM14233 (=T109) whole genome analysis.</title>
        <authorList>
            <person name="Yanase H."/>
        </authorList>
    </citation>
    <scope>NUCLEOTIDE SEQUENCE [LARGE SCALE GENOMIC DNA]</scope>
    <source>
        <strain evidence="3 4">IAM14233</strain>
    </source>
</reference>
<dbReference type="Pfam" id="PF01075">
    <property type="entry name" value="Glyco_transf_9"/>
    <property type="match status" value="1"/>
</dbReference>
<dbReference type="PANTHER" id="PTHR30160">
    <property type="entry name" value="TETRAACYLDISACCHARIDE 4'-KINASE-RELATED"/>
    <property type="match status" value="1"/>
</dbReference>
<keyword evidence="4" id="KW-1185">Reference proteome</keyword>
<dbReference type="InterPro" id="IPR051199">
    <property type="entry name" value="LPS_LOS_Heptosyltrfase"/>
</dbReference>
<dbReference type="EMBL" id="AP018933">
    <property type="protein sequence ID" value="BBG28936.1"/>
    <property type="molecule type" value="Genomic_DNA"/>
</dbReference>
<evidence type="ECO:0000256" key="2">
    <source>
        <dbReference type="ARBA" id="ARBA00022679"/>
    </source>
</evidence>
<keyword evidence="1" id="KW-0328">Glycosyltransferase</keyword>
<sequence length="399" mass="44478">MCAFALWDSSIRMTLPLPASPTHICVLRLSALGDVCNLVPAIRAMQHQWPDARITWIVGRAEHSLLSGLDGVELVVYDKSTGLKGMYALWRQLSKTRFDVLVHAQQSIRASILSLGLKARVRLGYDAARAKDHQTWFTNCKLAPHPEAHVLASFVDFARALGVQDELTARDSLEWHIPIPDSAFAEAAEITRGARYMVLSPCATPRRRNYRNWTAEGYAAVIDHAYRHQGLVTVLTGGRREEEQAMIADIIERTRQLRAAHQEGEEGVPIDASGKTSLKGLLALIRRARVVIAPDSGPVHMANALGTPVLGLFATTNPDRAAPYLWRDYVVNRYPDAVTRYMHNTLDDITWGARVRHPDAMQLITIDDVTSHLDRLLNVTAIRDHDDSPLFGKDIPRTV</sequence>
<name>A0A348HBD4_9GAMM</name>
<dbReference type="Gene3D" id="3.40.50.2000">
    <property type="entry name" value="Glycogen Phosphorylase B"/>
    <property type="match status" value="2"/>
</dbReference>
<dbReference type="SUPFAM" id="SSF53756">
    <property type="entry name" value="UDP-Glycosyltransferase/glycogen phosphorylase"/>
    <property type="match status" value="1"/>
</dbReference>
<dbReference type="STRING" id="1123510.GCA_000620025_00228"/>
<organism evidence="3 4">
    <name type="scientific">Zymobacter palmae</name>
    <dbReference type="NCBI Taxonomy" id="33074"/>
    <lineage>
        <taxon>Bacteria</taxon>
        <taxon>Pseudomonadati</taxon>
        <taxon>Pseudomonadota</taxon>
        <taxon>Gammaproteobacteria</taxon>
        <taxon>Oceanospirillales</taxon>
        <taxon>Halomonadaceae</taxon>
        <taxon>Zymobacter group</taxon>
        <taxon>Zymobacter</taxon>
    </lineage>
</organism>
<dbReference type="Proteomes" id="UP000267342">
    <property type="component" value="Chromosome"/>
</dbReference>
<evidence type="ECO:0000256" key="1">
    <source>
        <dbReference type="ARBA" id="ARBA00022676"/>
    </source>
</evidence>
<dbReference type="CDD" id="cd03789">
    <property type="entry name" value="GT9_LPS_heptosyltransferase"/>
    <property type="match status" value="1"/>
</dbReference>
<accession>A0A348HBD4</accession>
<dbReference type="GO" id="GO:0008713">
    <property type="term" value="F:ADP-heptose-lipopolysaccharide heptosyltransferase activity"/>
    <property type="evidence" value="ECO:0007669"/>
    <property type="project" value="TreeGrafter"/>
</dbReference>
<dbReference type="InterPro" id="IPR002201">
    <property type="entry name" value="Glyco_trans_9"/>
</dbReference>
<evidence type="ECO:0000313" key="3">
    <source>
        <dbReference type="EMBL" id="BBG28936.1"/>
    </source>
</evidence>
<dbReference type="GO" id="GO:0009244">
    <property type="term" value="P:lipopolysaccharide core region biosynthetic process"/>
    <property type="evidence" value="ECO:0007669"/>
    <property type="project" value="TreeGrafter"/>
</dbReference>
<dbReference type="GO" id="GO:0005829">
    <property type="term" value="C:cytosol"/>
    <property type="evidence" value="ECO:0007669"/>
    <property type="project" value="TreeGrafter"/>
</dbReference>
<evidence type="ECO:0000313" key="4">
    <source>
        <dbReference type="Proteomes" id="UP000267342"/>
    </source>
</evidence>
<dbReference type="KEGG" id="zpl:ZBT109_0137"/>
<dbReference type="AlphaFoldDB" id="A0A348HBD4"/>
<gene>
    <name evidence="3" type="ORF">ZBT109_0137</name>
</gene>